<feature type="repeat" description="Lumazine-binding" evidence="3">
    <location>
        <begin position="87"/>
        <end position="182"/>
    </location>
</feature>
<dbReference type="InterPro" id="IPR026017">
    <property type="entry name" value="Lumazine-bd_dom"/>
</dbReference>
<dbReference type="Proteomes" id="UP000199322">
    <property type="component" value="Unassembled WGS sequence"/>
</dbReference>
<dbReference type="PROSITE" id="PS51177">
    <property type="entry name" value="LUMAZINE_BIND"/>
    <property type="match status" value="2"/>
</dbReference>
<dbReference type="CDD" id="cd00402">
    <property type="entry name" value="Riboflavin_synthase_like"/>
    <property type="match status" value="1"/>
</dbReference>
<dbReference type="EMBL" id="SRME01000001">
    <property type="protein sequence ID" value="TGG89306.1"/>
    <property type="molecule type" value="Genomic_DNA"/>
</dbReference>
<dbReference type="Gene3D" id="2.40.30.20">
    <property type="match status" value="2"/>
</dbReference>
<feature type="repeat" description="Lumazine-binding" evidence="3">
    <location>
        <begin position="1"/>
        <end position="86"/>
    </location>
</feature>
<dbReference type="PANTHER" id="PTHR21098">
    <property type="entry name" value="RIBOFLAVIN SYNTHASE ALPHA CHAIN"/>
    <property type="match status" value="1"/>
</dbReference>
<dbReference type="STRING" id="28234.SAMN04488588_2059"/>
<dbReference type="SUPFAM" id="SSF63380">
    <property type="entry name" value="Riboflavin synthase domain-like"/>
    <property type="match status" value="2"/>
</dbReference>
<sequence length="191" mass="21535">MFTGIVEYKTNLNIKGEELNVENKFDDVKVGDSIAINGICLTMKKMEGNKMFFDAGYKTINNTNLKSSRIVNIERAMRLSDRIGGHIVTGHVDGTIRYLGYTRDKNSYKLSFQMPNTDIPTIKNGSITLNGISLTIAEVSLDSFSIQIIDHTWKNTNLSDIKNGDLVNYEVDMFLRYMGGVANVFRNKRGF</sequence>
<reference evidence="5 7" key="1">
    <citation type="submission" date="2016-10" db="EMBL/GenBank/DDBJ databases">
        <authorList>
            <person name="de Groot N.N."/>
        </authorList>
    </citation>
    <scope>NUCLEOTIDE SEQUENCE [LARGE SCALE GENOMIC DNA]</scope>
    <source>
        <strain evidence="5 7">WG14</strain>
    </source>
</reference>
<evidence type="ECO:0000313" key="6">
    <source>
        <dbReference type="EMBL" id="TGG89306.1"/>
    </source>
</evidence>
<protein>
    <recommendedName>
        <fullName evidence="2">Riboflavin synthase</fullName>
        <ecNumber evidence="2">2.5.1.9</ecNumber>
    </recommendedName>
</protein>
<name>A0A1G6QEI0_9BACT</name>
<dbReference type="InterPro" id="IPR001783">
    <property type="entry name" value="Lumazine-bd"/>
</dbReference>
<dbReference type="InterPro" id="IPR023366">
    <property type="entry name" value="ATP_synth_asu-like_sf"/>
</dbReference>
<dbReference type="EC" id="2.5.1.9" evidence="2"/>
<proteinExistence type="predicted"/>
<feature type="domain" description="Lumazine-binding" evidence="4">
    <location>
        <begin position="1"/>
        <end position="86"/>
    </location>
</feature>
<dbReference type="Pfam" id="PF00677">
    <property type="entry name" value="Lum_binding"/>
    <property type="match status" value="2"/>
</dbReference>
<evidence type="ECO:0000256" key="1">
    <source>
        <dbReference type="ARBA" id="ARBA00022737"/>
    </source>
</evidence>
<dbReference type="GO" id="GO:0009231">
    <property type="term" value="P:riboflavin biosynthetic process"/>
    <property type="evidence" value="ECO:0007669"/>
    <property type="project" value="TreeGrafter"/>
</dbReference>
<keyword evidence="6" id="KW-0808">Transferase</keyword>
<keyword evidence="1" id="KW-0677">Repeat</keyword>
<evidence type="ECO:0000313" key="8">
    <source>
        <dbReference type="Proteomes" id="UP000297288"/>
    </source>
</evidence>
<dbReference type="NCBIfam" id="NF006767">
    <property type="entry name" value="PRK09289.1"/>
    <property type="match status" value="1"/>
</dbReference>
<dbReference type="PIRSF" id="PIRSF000498">
    <property type="entry name" value="Riboflavin_syn_A"/>
    <property type="match status" value="1"/>
</dbReference>
<keyword evidence="7" id="KW-1185">Reference proteome</keyword>
<organism evidence="5 7">
    <name type="scientific">Geotoga petraea</name>
    <dbReference type="NCBI Taxonomy" id="28234"/>
    <lineage>
        <taxon>Bacteria</taxon>
        <taxon>Thermotogati</taxon>
        <taxon>Thermotogota</taxon>
        <taxon>Thermotogae</taxon>
        <taxon>Petrotogales</taxon>
        <taxon>Petrotogaceae</taxon>
        <taxon>Geotoga</taxon>
    </lineage>
</organism>
<dbReference type="AlphaFoldDB" id="A0A1G6QEI0"/>
<evidence type="ECO:0000256" key="2">
    <source>
        <dbReference type="NCBIfam" id="TIGR00187"/>
    </source>
</evidence>
<reference evidence="6 8" key="2">
    <citation type="submission" date="2019-04" db="EMBL/GenBank/DDBJ databases">
        <title>Draft genome sequence data and analysis of a Fermenting Bacterium, Geotoga petraea strain HO-Geo1, isolated from heavy-oil petroleum reservoir in Russia.</title>
        <authorList>
            <person name="Grouzdev D.S."/>
            <person name="Semenova E.M."/>
            <person name="Sokolova D.S."/>
            <person name="Tourova T.P."/>
            <person name="Poltaraus A.B."/>
            <person name="Nazina T.N."/>
        </authorList>
    </citation>
    <scope>NUCLEOTIDE SEQUENCE [LARGE SCALE GENOMIC DNA]</scope>
    <source>
        <strain evidence="6 8">HO-Geo1</strain>
    </source>
</reference>
<evidence type="ECO:0000313" key="5">
    <source>
        <dbReference type="EMBL" id="SDC90870.1"/>
    </source>
</evidence>
<dbReference type="RefSeq" id="WP_091405657.1">
    <property type="nucleotide sequence ID" value="NZ_FMYV01000012.1"/>
</dbReference>
<accession>A0A1G6QEI0</accession>
<evidence type="ECO:0000259" key="4">
    <source>
        <dbReference type="PROSITE" id="PS51177"/>
    </source>
</evidence>
<dbReference type="NCBIfam" id="TIGR00187">
    <property type="entry name" value="ribE"/>
    <property type="match status" value="1"/>
</dbReference>
<dbReference type="EMBL" id="FMYV01000012">
    <property type="protein sequence ID" value="SDC90870.1"/>
    <property type="molecule type" value="Genomic_DNA"/>
</dbReference>
<dbReference type="Proteomes" id="UP000297288">
    <property type="component" value="Unassembled WGS sequence"/>
</dbReference>
<dbReference type="PANTHER" id="PTHR21098:SF0">
    <property type="entry name" value="RIBOFLAVIN SYNTHASE"/>
    <property type="match status" value="1"/>
</dbReference>
<evidence type="ECO:0000256" key="3">
    <source>
        <dbReference type="PROSITE-ProRule" id="PRU00524"/>
    </source>
</evidence>
<dbReference type="OrthoDB" id="9788537at2"/>
<dbReference type="GO" id="GO:0004746">
    <property type="term" value="F:riboflavin synthase activity"/>
    <property type="evidence" value="ECO:0007669"/>
    <property type="project" value="UniProtKB-UniRule"/>
</dbReference>
<evidence type="ECO:0000313" key="7">
    <source>
        <dbReference type="Proteomes" id="UP000199322"/>
    </source>
</evidence>
<gene>
    <name evidence="6" type="ORF">E4650_03720</name>
    <name evidence="5" type="ORF">SAMN04488588_2059</name>
</gene>
<feature type="domain" description="Lumazine-binding" evidence="4">
    <location>
        <begin position="87"/>
        <end position="182"/>
    </location>
</feature>
<dbReference type="InterPro" id="IPR017938">
    <property type="entry name" value="Riboflavin_synthase-like_b-brl"/>
</dbReference>